<organism evidence="2 3">
    <name type="scientific">Lojkania enalia</name>
    <dbReference type="NCBI Taxonomy" id="147567"/>
    <lineage>
        <taxon>Eukaryota</taxon>
        <taxon>Fungi</taxon>
        <taxon>Dikarya</taxon>
        <taxon>Ascomycota</taxon>
        <taxon>Pezizomycotina</taxon>
        <taxon>Dothideomycetes</taxon>
        <taxon>Pleosporomycetidae</taxon>
        <taxon>Pleosporales</taxon>
        <taxon>Pleosporales incertae sedis</taxon>
        <taxon>Lojkania</taxon>
    </lineage>
</organism>
<feature type="region of interest" description="Disordered" evidence="1">
    <location>
        <begin position="23"/>
        <end position="58"/>
    </location>
</feature>
<evidence type="ECO:0000256" key="1">
    <source>
        <dbReference type="SAM" id="MobiDB-lite"/>
    </source>
</evidence>
<dbReference type="EMBL" id="ML986811">
    <property type="protein sequence ID" value="KAF2257939.1"/>
    <property type="molecule type" value="Genomic_DNA"/>
</dbReference>
<comment type="caution">
    <text evidence="2">The sequence shown here is derived from an EMBL/GenBank/DDBJ whole genome shotgun (WGS) entry which is preliminary data.</text>
</comment>
<feature type="compositionally biased region" description="Basic and acidic residues" evidence="1">
    <location>
        <begin position="27"/>
        <end position="38"/>
    </location>
</feature>
<dbReference type="Proteomes" id="UP000800093">
    <property type="component" value="Unassembled WGS sequence"/>
</dbReference>
<sequence>MCHTIVSRTAYYGCGDIVEEENTTTCPEKDKPDHKPTKEWVGSGSNTGKCGKADCKNP</sequence>
<protein>
    <submittedName>
        <fullName evidence="2">Uncharacterized protein</fullName>
    </submittedName>
</protein>
<keyword evidence="3" id="KW-1185">Reference proteome</keyword>
<name>A0A9P4N0R0_9PLEO</name>
<evidence type="ECO:0000313" key="2">
    <source>
        <dbReference type="EMBL" id="KAF2257939.1"/>
    </source>
</evidence>
<proteinExistence type="predicted"/>
<accession>A0A9P4N0R0</accession>
<reference evidence="3" key="1">
    <citation type="journal article" date="2020" name="Stud. Mycol.">
        <title>101 Dothideomycetes genomes: A test case for predicting lifestyles and emergence of pathogens.</title>
        <authorList>
            <person name="Haridas S."/>
            <person name="Albert R."/>
            <person name="Binder M."/>
            <person name="Bloem J."/>
            <person name="LaButti K."/>
            <person name="Salamov A."/>
            <person name="Andreopoulos B."/>
            <person name="Baker S."/>
            <person name="Barry K."/>
            <person name="Bills G."/>
            <person name="Bluhm B."/>
            <person name="Cannon C."/>
            <person name="Castanera R."/>
            <person name="Culley D."/>
            <person name="Daum C."/>
            <person name="Ezra D."/>
            <person name="Gonzalez J."/>
            <person name="Henrissat B."/>
            <person name="Kuo A."/>
            <person name="Liang C."/>
            <person name="Lipzen A."/>
            <person name="Lutzoni F."/>
            <person name="Magnuson J."/>
            <person name="Mondo S."/>
            <person name="Nolan M."/>
            <person name="Ohm R."/>
            <person name="Pangilinan J."/>
            <person name="Park H.-J."/>
            <person name="Ramirez L."/>
            <person name="Alfaro M."/>
            <person name="Sun H."/>
            <person name="Tritt A."/>
            <person name="Yoshinaga Y."/>
            <person name="Zwiers L.-H."/>
            <person name="Turgeon B."/>
            <person name="Goodwin S."/>
            <person name="Spatafora J."/>
            <person name="Crous P."/>
            <person name="Grigoriev I."/>
        </authorList>
    </citation>
    <scope>NUCLEOTIDE SEQUENCE [LARGE SCALE GENOMIC DNA]</scope>
    <source>
        <strain evidence="3">CBS 304.66</strain>
    </source>
</reference>
<evidence type="ECO:0000313" key="3">
    <source>
        <dbReference type="Proteomes" id="UP000800093"/>
    </source>
</evidence>
<gene>
    <name evidence="2" type="ORF">CC78DRAFT_538170</name>
</gene>
<dbReference type="AlphaFoldDB" id="A0A9P4N0R0"/>